<dbReference type="GO" id="GO:0042554">
    <property type="term" value="P:superoxide anion generation"/>
    <property type="evidence" value="ECO:0007669"/>
    <property type="project" value="TreeGrafter"/>
</dbReference>
<dbReference type="SMART" id="SM00326">
    <property type="entry name" value="SH3"/>
    <property type="match status" value="2"/>
</dbReference>
<dbReference type="Gene3D" id="3.30.1520.10">
    <property type="entry name" value="Phox-like domain"/>
    <property type="match status" value="1"/>
</dbReference>
<dbReference type="InterPro" id="IPR035758">
    <property type="entry name" value="NoxO1_SH3_2"/>
</dbReference>
<evidence type="ECO:0000259" key="5">
    <source>
        <dbReference type="PROSITE" id="PS50195"/>
    </source>
</evidence>
<dbReference type="InterPro" id="IPR001452">
    <property type="entry name" value="SH3_domain"/>
</dbReference>
<proteinExistence type="predicted"/>
<dbReference type="GO" id="GO:0035091">
    <property type="term" value="F:phosphatidylinositol binding"/>
    <property type="evidence" value="ECO:0007669"/>
    <property type="project" value="InterPro"/>
</dbReference>
<dbReference type="InterPro" id="IPR001683">
    <property type="entry name" value="PX_dom"/>
</dbReference>
<feature type="compositionally biased region" description="Low complexity" evidence="3">
    <location>
        <begin position="380"/>
        <end position="393"/>
    </location>
</feature>
<dbReference type="PANTHER" id="PTHR15706:SF10">
    <property type="entry name" value="NADPH OXIDASE ORGANIZER 1"/>
    <property type="match status" value="1"/>
</dbReference>
<dbReference type="PANTHER" id="PTHR15706">
    <property type="entry name" value="SH3 MULTIPLE DOMAIN"/>
    <property type="match status" value="1"/>
</dbReference>
<dbReference type="Pfam" id="PF00787">
    <property type="entry name" value="PX"/>
    <property type="match status" value="1"/>
</dbReference>
<accession>A0A9Q0EK45</accession>
<dbReference type="EMBL" id="JANIIK010000040">
    <property type="protein sequence ID" value="KAJ3607748.1"/>
    <property type="molecule type" value="Genomic_DNA"/>
</dbReference>
<gene>
    <name evidence="6" type="ORF">NHX12_024799</name>
</gene>
<dbReference type="InterPro" id="IPR036871">
    <property type="entry name" value="PX_dom_sf"/>
</dbReference>
<dbReference type="SMART" id="SM00312">
    <property type="entry name" value="PX"/>
    <property type="match status" value="1"/>
</dbReference>
<dbReference type="PROSITE" id="PS50195">
    <property type="entry name" value="PX"/>
    <property type="match status" value="1"/>
</dbReference>
<dbReference type="InterPro" id="IPR051228">
    <property type="entry name" value="NADPH_Oxidase/PX-Domain"/>
</dbReference>
<feature type="region of interest" description="Disordered" evidence="3">
    <location>
        <begin position="319"/>
        <end position="425"/>
    </location>
</feature>
<dbReference type="InterPro" id="IPR036028">
    <property type="entry name" value="SH3-like_dom_sf"/>
</dbReference>
<evidence type="ECO:0000313" key="6">
    <source>
        <dbReference type="EMBL" id="KAJ3607748.1"/>
    </source>
</evidence>
<keyword evidence="1 2" id="KW-0728">SH3 domain</keyword>
<feature type="domain" description="SH3" evidence="4">
    <location>
        <begin position="233"/>
        <end position="292"/>
    </location>
</feature>
<dbReference type="OrthoDB" id="10255964at2759"/>
<comment type="caution">
    <text evidence="6">The sequence shown here is derived from an EMBL/GenBank/DDBJ whole genome shotgun (WGS) entry which is preliminary data.</text>
</comment>
<sequence length="458" mass="51069">MVDQQRHVVRSHVIGVMIRNAPNVKMYIVSVLWSGESEVIIYRSFKDFKRFHGQLKKRFPLFNPLKKTIRAMLRQNGSRKSVHRMKLIDAYCSELLECGPSVCRSSEVTQFFTCKEHDLQPDFTKNSVMVLPSGDLSDWQSAAGGAERSGSVVTRPFITQTCRCLAPYQTKDTKNRPFNVVHEEVLEVLIKDPAGWWLVENEDKRLAWFPAPYLHAFEEDSRDDRDSEDALLEGNVLYRAVRTYSSKKPDEVSVPIGSVVHVLRASQDGWWLIRYQDKAGYIPSMYLKPYTNPTACLHSLQRKLYSSTLNVASLALGEPQTAGGRRLPSLSELDGERPESRGSGQTEAAAPRLHRARSLDVLSEAARPEPPPPGRRRGYSATSAVSGVSATDARLSYGSTSTVGNSRSSGSPGAGTPAIPPRPKAQEILTRCTTMTRKAALASRDRLRPDPEINVQSR</sequence>
<evidence type="ECO:0008006" key="8">
    <source>
        <dbReference type="Google" id="ProtNLM"/>
    </source>
</evidence>
<dbReference type="AlphaFoldDB" id="A0A9Q0EK45"/>
<dbReference type="FunFam" id="2.30.30.40:FF:000219">
    <property type="entry name" value="NADPH oxidase organizer 1"/>
    <property type="match status" value="1"/>
</dbReference>
<dbReference type="Pfam" id="PF08944">
    <property type="entry name" value="p47_phox_C"/>
    <property type="match status" value="1"/>
</dbReference>
<reference evidence="6" key="1">
    <citation type="submission" date="2022-07" db="EMBL/GenBank/DDBJ databases">
        <title>Chromosome-level genome of Muraenolepis orangiensis.</title>
        <authorList>
            <person name="Kim J."/>
        </authorList>
    </citation>
    <scope>NUCLEOTIDE SEQUENCE</scope>
    <source>
        <strain evidence="6">KU_S4_2022</strain>
        <tissue evidence="6">Muscle</tissue>
    </source>
</reference>
<name>A0A9Q0EK45_9TELE</name>
<feature type="compositionally biased region" description="Polar residues" evidence="3">
    <location>
        <begin position="397"/>
        <end position="411"/>
    </location>
</feature>
<dbReference type="Gene3D" id="2.30.30.40">
    <property type="entry name" value="SH3 Domains"/>
    <property type="match status" value="2"/>
</dbReference>
<dbReference type="InterPro" id="IPR015039">
    <property type="entry name" value="NCF1_C"/>
</dbReference>
<dbReference type="GO" id="GO:0016176">
    <property type="term" value="F:superoxide-generating NADPH oxidase activator activity"/>
    <property type="evidence" value="ECO:0007669"/>
    <property type="project" value="TreeGrafter"/>
</dbReference>
<dbReference type="PROSITE" id="PS50002">
    <property type="entry name" value="SH3"/>
    <property type="match status" value="1"/>
</dbReference>
<feature type="region of interest" description="Disordered" evidence="3">
    <location>
        <begin position="439"/>
        <end position="458"/>
    </location>
</feature>
<dbReference type="Pfam" id="PF00018">
    <property type="entry name" value="SH3_1"/>
    <property type="match status" value="1"/>
</dbReference>
<evidence type="ECO:0000256" key="2">
    <source>
        <dbReference type="PROSITE-ProRule" id="PRU00192"/>
    </source>
</evidence>
<dbReference type="Proteomes" id="UP001148018">
    <property type="component" value="Unassembled WGS sequence"/>
</dbReference>
<dbReference type="SUPFAM" id="SSF64268">
    <property type="entry name" value="PX domain"/>
    <property type="match status" value="1"/>
</dbReference>
<evidence type="ECO:0000259" key="4">
    <source>
        <dbReference type="PROSITE" id="PS50002"/>
    </source>
</evidence>
<protein>
    <recommendedName>
        <fullName evidence="8">NADPH oxidase organizer 1</fullName>
    </recommendedName>
</protein>
<evidence type="ECO:0000256" key="1">
    <source>
        <dbReference type="ARBA" id="ARBA00022443"/>
    </source>
</evidence>
<evidence type="ECO:0000313" key="7">
    <source>
        <dbReference type="Proteomes" id="UP001148018"/>
    </source>
</evidence>
<feature type="domain" description="PX" evidence="5">
    <location>
        <begin position="1"/>
        <end position="119"/>
    </location>
</feature>
<organism evidence="6 7">
    <name type="scientific">Muraenolepis orangiensis</name>
    <name type="common">Patagonian moray cod</name>
    <dbReference type="NCBI Taxonomy" id="630683"/>
    <lineage>
        <taxon>Eukaryota</taxon>
        <taxon>Metazoa</taxon>
        <taxon>Chordata</taxon>
        <taxon>Craniata</taxon>
        <taxon>Vertebrata</taxon>
        <taxon>Euteleostomi</taxon>
        <taxon>Actinopterygii</taxon>
        <taxon>Neopterygii</taxon>
        <taxon>Teleostei</taxon>
        <taxon>Neoteleostei</taxon>
        <taxon>Acanthomorphata</taxon>
        <taxon>Zeiogadaria</taxon>
        <taxon>Gadariae</taxon>
        <taxon>Gadiformes</taxon>
        <taxon>Muraenolepidoidei</taxon>
        <taxon>Muraenolepididae</taxon>
        <taxon>Muraenolepis</taxon>
    </lineage>
</organism>
<dbReference type="CDD" id="cd12024">
    <property type="entry name" value="SH3_NoxO1_2"/>
    <property type="match status" value="1"/>
</dbReference>
<dbReference type="SUPFAM" id="SSF50044">
    <property type="entry name" value="SH3-domain"/>
    <property type="match status" value="2"/>
</dbReference>
<dbReference type="GO" id="GO:0005737">
    <property type="term" value="C:cytoplasm"/>
    <property type="evidence" value="ECO:0007669"/>
    <property type="project" value="TreeGrafter"/>
</dbReference>
<evidence type="ECO:0000256" key="3">
    <source>
        <dbReference type="SAM" id="MobiDB-lite"/>
    </source>
</evidence>
<dbReference type="FunFam" id="2.30.30.40:FF:000233">
    <property type="entry name" value="NADPH oxidase organizer 1"/>
    <property type="match status" value="1"/>
</dbReference>
<keyword evidence="7" id="KW-1185">Reference proteome</keyword>